<evidence type="ECO:0000313" key="10">
    <source>
        <dbReference type="Proteomes" id="UP000243528"/>
    </source>
</evidence>
<dbReference type="EMBL" id="PYGE01000006">
    <property type="protein sequence ID" value="PSL04231.1"/>
    <property type="molecule type" value="Genomic_DNA"/>
</dbReference>
<dbReference type="InterPro" id="IPR038619">
    <property type="entry name" value="MraZ_sf"/>
</dbReference>
<reference evidence="9 10" key="1">
    <citation type="submission" date="2018-03" db="EMBL/GenBank/DDBJ databases">
        <title>Genomic Encyclopedia of Archaeal and Bacterial Type Strains, Phase II (KMG-II): from individual species to whole genera.</title>
        <authorList>
            <person name="Goeker M."/>
        </authorList>
    </citation>
    <scope>NUCLEOTIDE SEQUENCE [LARGE SCALE GENOMIC DNA]</scope>
    <source>
        <strain evidence="9 10">DSM 45211</strain>
    </source>
</reference>
<comment type="similarity">
    <text evidence="7">Belongs to the MraZ family.</text>
</comment>
<evidence type="ECO:0000313" key="9">
    <source>
        <dbReference type="EMBL" id="PSL04231.1"/>
    </source>
</evidence>
<dbReference type="PANTHER" id="PTHR34701:SF1">
    <property type="entry name" value="TRANSCRIPTIONAL REGULATOR MRAZ"/>
    <property type="match status" value="1"/>
</dbReference>
<proteinExistence type="inferred from homology"/>
<keyword evidence="4 7" id="KW-0805">Transcription regulation</keyword>
<evidence type="ECO:0000256" key="7">
    <source>
        <dbReference type="HAMAP-Rule" id="MF_01008"/>
    </source>
</evidence>
<feature type="domain" description="SpoVT-AbrB" evidence="8">
    <location>
        <begin position="76"/>
        <end position="119"/>
    </location>
</feature>
<dbReference type="Pfam" id="PF02381">
    <property type="entry name" value="MraZ"/>
    <property type="match status" value="2"/>
</dbReference>
<keyword evidence="6 7" id="KW-0804">Transcription</keyword>
<sequence length="143" mass="16307">MFLGTHTPRLDDKGRLFLPAKFRDELAEGVVITRGQERCLYVWPRAEFVRFTEQLRAAPFTHKGTRDFARMLAAGASDEVPDKQGRITIPPGLRTYAGLERECTVVGAMTRVEIWSEQAWEDYQAEKEPMFADISEEVLPGIF</sequence>
<dbReference type="RefSeq" id="WP_106537229.1">
    <property type="nucleotide sequence ID" value="NZ_ML142900.1"/>
</dbReference>
<keyword evidence="10" id="KW-1185">Reference proteome</keyword>
<dbReference type="GO" id="GO:0005737">
    <property type="term" value="C:cytoplasm"/>
    <property type="evidence" value="ECO:0007669"/>
    <property type="project" value="UniProtKB-UniRule"/>
</dbReference>
<name>A0A2P8E455_9ACTN</name>
<dbReference type="GO" id="GO:2000143">
    <property type="term" value="P:negative regulation of DNA-templated transcription initiation"/>
    <property type="evidence" value="ECO:0007669"/>
    <property type="project" value="TreeGrafter"/>
</dbReference>
<dbReference type="InterPro" id="IPR003444">
    <property type="entry name" value="MraZ"/>
</dbReference>
<dbReference type="InterPro" id="IPR037914">
    <property type="entry name" value="SpoVT-AbrB_sf"/>
</dbReference>
<dbReference type="PANTHER" id="PTHR34701">
    <property type="entry name" value="TRANSCRIPTIONAL REGULATOR MRAZ"/>
    <property type="match status" value="1"/>
</dbReference>
<evidence type="ECO:0000256" key="5">
    <source>
        <dbReference type="ARBA" id="ARBA00023125"/>
    </source>
</evidence>
<protein>
    <recommendedName>
        <fullName evidence="1 7">Transcriptional regulator MraZ</fullName>
    </recommendedName>
</protein>
<dbReference type="InterPro" id="IPR035642">
    <property type="entry name" value="MraZ_N"/>
</dbReference>
<dbReference type="Gene3D" id="3.40.1550.20">
    <property type="entry name" value="Transcriptional regulator MraZ domain"/>
    <property type="match status" value="1"/>
</dbReference>
<dbReference type="GO" id="GO:0003700">
    <property type="term" value="F:DNA-binding transcription factor activity"/>
    <property type="evidence" value="ECO:0007669"/>
    <property type="project" value="UniProtKB-UniRule"/>
</dbReference>
<dbReference type="NCBIfam" id="TIGR00242">
    <property type="entry name" value="division/cell wall cluster transcriptional repressor MraZ"/>
    <property type="match status" value="1"/>
</dbReference>
<keyword evidence="5 7" id="KW-0238">DNA-binding</keyword>
<evidence type="ECO:0000256" key="4">
    <source>
        <dbReference type="ARBA" id="ARBA00023015"/>
    </source>
</evidence>
<evidence type="ECO:0000256" key="3">
    <source>
        <dbReference type="ARBA" id="ARBA00022737"/>
    </source>
</evidence>
<dbReference type="HAMAP" id="MF_01008">
    <property type="entry name" value="MraZ"/>
    <property type="match status" value="1"/>
</dbReference>
<dbReference type="CDD" id="cd16321">
    <property type="entry name" value="MraZ_C"/>
    <property type="match status" value="1"/>
</dbReference>
<comment type="subcellular location">
    <subcellularLocation>
        <location evidence="7">Cytoplasm</location>
        <location evidence="7">Nucleoid</location>
    </subcellularLocation>
</comment>
<dbReference type="AlphaFoldDB" id="A0A2P8E455"/>
<dbReference type="GO" id="GO:0009295">
    <property type="term" value="C:nucleoid"/>
    <property type="evidence" value="ECO:0007669"/>
    <property type="project" value="UniProtKB-SubCell"/>
</dbReference>
<organism evidence="9 10">
    <name type="scientific">Haloactinopolyspora alba</name>
    <dbReference type="NCBI Taxonomy" id="648780"/>
    <lineage>
        <taxon>Bacteria</taxon>
        <taxon>Bacillati</taxon>
        <taxon>Actinomycetota</taxon>
        <taxon>Actinomycetes</taxon>
        <taxon>Jiangellales</taxon>
        <taxon>Jiangellaceae</taxon>
        <taxon>Haloactinopolyspora</taxon>
    </lineage>
</organism>
<evidence type="ECO:0000256" key="2">
    <source>
        <dbReference type="ARBA" id="ARBA00022490"/>
    </source>
</evidence>
<keyword evidence="2 7" id="KW-0963">Cytoplasm</keyword>
<dbReference type="InterPro" id="IPR035644">
    <property type="entry name" value="MraZ_C"/>
</dbReference>
<evidence type="ECO:0000256" key="6">
    <source>
        <dbReference type="ARBA" id="ARBA00023163"/>
    </source>
</evidence>
<dbReference type="PROSITE" id="PS51740">
    <property type="entry name" value="SPOVT_ABRB"/>
    <property type="match status" value="2"/>
</dbReference>
<dbReference type="CDD" id="cd16320">
    <property type="entry name" value="MraZ_N"/>
    <property type="match status" value="1"/>
</dbReference>
<keyword evidence="3" id="KW-0677">Repeat</keyword>
<dbReference type="Proteomes" id="UP000243528">
    <property type="component" value="Unassembled WGS sequence"/>
</dbReference>
<comment type="caution">
    <text evidence="9">The sequence shown here is derived from an EMBL/GenBank/DDBJ whole genome shotgun (WGS) entry which is preliminary data.</text>
</comment>
<dbReference type="OrthoDB" id="9807753at2"/>
<evidence type="ECO:0000256" key="1">
    <source>
        <dbReference type="ARBA" id="ARBA00013860"/>
    </source>
</evidence>
<feature type="domain" description="SpoVT-AbrB" evidence="8">
    <location>
        <begin position="5"/>
        <end position="47"/>
    </location>
</feature>
<evidence type="ECO:0000259" key="8">
    <source>
        <dbReference type="PROSITE" id="PS51740"/>
    </source>
</evidence>
<gene>
    <name evidence="7" type="primary">mraZ</name>
    <name evidence="9" type="ORF">CLV30_106237</name>
</gene>
<dbReference type="InterPro" id="IPR007159">
    <property type="entry name" value="SpoVT-AbrB_dom"/>
</dbReference>
<accession>A0A2P8E455</accession>
<dbReference type="GO" id="GO:0000976">
    <property type="term" value="F:transcription cis-regulatory region binding"/>
    <property type="evidence" value="ECO:0007669"/>
    <property type="project" value="TreeGrafter"/>
</dbReference>
<dbReference type="InterPro" id="IPR020603">
    <property type="entry name" value="MraZ_dom"/>
</dbReference>
<comment type="subunit">
    <text evidence="7">Forms oligomers.</text>
</comment>
<dbReference type="SUPFAM" id="SSF89447">
    <property type="entry name" value="AbrB/MazE/MraZ-like"/>
    <property type="match status" value="1"/>
</dbReference>